<evidence type="ECO:0000313" key="3">
    <source>
        <dbReference type="Proteomes" id="UP000001556"/>
    </source>
</evidence>
<proteinExistence type="predicted"/>
<dbReference type="KEGG" id="drm:Dred_0806"/>
<evidence type="ECO:0000313" key="2">
    <source>
        <dbReference type="EMBL" id="ABO49344.1"/>
    </source>
</evidence>
<protein>
    <submittedName>
        <fullName evidence="2">Uncharacterized protein</fullName>
    </submittedName>
</protein>
<gene>
    <name evidence="2" type="ordered locus">Dred_0806</name>
</gene>
<dbReference type="RefSeq" id="WP_011877179.1">
    <property type="nucleotide sequence ID" value="NC_009253.1"/>
</dbReference>
<keyword evidence="3" id="KW-1185">Reference proteome</keyword>
<dbReference type="Proteomes" id="UP000001556">
    <property type="component" value="Chromosome"/>
</dbReference>
<sequence length="95" mass="10444">MDSFESWTTEYLLQDAIAGGVFVFIFLLAARFAVRAIIGSWFGRRNGALVSTIVEVFATFYFVIQASYNPGVYLGAVLAFSAGIMRHLIGNIRGL</sequence>
<accession>A4J2P1</accession>
<evidence type="ECO:0000256" key="1">
    <source>
        <dbReference type="SAM" id="Phobius"/>
    </source>
</evidence>
<name>A4J2P1_DESRM</name>
<reference evidence="2 3" key="1">
    <citation type="submission" date="2007-03" db="EMBL/GenBank/DDBJ databases">
        <title>Complete sequence of Desulfotomaculum reducens MI-1.</title>
        <authorList>
            <consortium name="US DOE Joint Genome Institute"/>
            <person name="Copeland A."/>
            <person name="Lucas S."/>
            <person name="Lapidus A."/>
            <person name="Barry K."/>
            <person name="Detter J.C."/>
            <person name="Glavina del Rio T."/>
            <person name="Hammon N."/>
            <person name="Israni S."/>
            <person name="Dalin E."/>
            <person name="Tice H."/>
            <person name="Pitluck S."/>
            <person name="Sims D."/>
            <person name="Brettin T."/>
            <person name="Bruce D."/>
            <person name="Han C."/>
            <person name="Tapia R."/>
            <person name="Schmutz J."/>
            <person name="Larimer F."/>
            <person name="Land M."/>
            <person name="Hauser L."/>
            <person name="Kyrpides N."/>
            <person name="Kim E."/>
            <person name="Tebo B.M."/>
            <person name="Richardson P."/>
        </authorList>
    </citation>
    <scope>NUCLEOTIDE SEQUENCE [LARGE SCALE GENOMIC DNA]</scope>
    <source>
        <strain evidence="2 3">MI-1</strain>
    </source>
</reference>
<feature type="transmembrane region" description="Helical" evidence="1">
    <location>
        <begin position="12"/>
        <end position="34"/>
    </location>
</feature>
<dbReference type="HOGENOM" id="CLU_2368313_0_0_9"/>
<dbReference type="EMBL" id="CP000612">
    <property type="protein sequence ID" value="ABO49344.1"/>
    <property type="molecule type" value="Genomic_DNA"/>
</dbReference>
<dbReference type="STRING" id="349161.Dred_0806"/>
<dbReference type="AlphaFoldDB" id="A4J2P1"/>
<organism evidence="2 3">
    <name type="scientific">Desulforamulus reducens (strain ATCC BAA-1160 / DSM 100696 / MI-1)</name>
    <name type="common">Desulfotomaculum reducens</name>
    <dbReference type="NCBI Taxonomy" id="349161"/>
    <lineage>
        <taxon>Bacteria</taxon>
        <taxon>Bacillati</taxon>
        <taxon>Bacillota</taxon>
        <taxon>Clostridia</taxon>
        <taxon>Eubacteriales</taxon>
        <taxon>Peptococcaceae</taxon>
        <taxon>Desulforamulus</taxon>
    </lineage>
</organism>
<keyword evidence="1" id="KW-0472">Membrane</keyword>
<keyword evidence="1" id="KW-0812">Transmembrane</keyword>
<feature type="transmembrane region" description="Helical" evidence="1">
    <location>
        <begin position="70"/>
        <end position="89"/>
    </location>
</feature>
<feature type="transmembrane region" description="Helical" evidence="1">
    <location>
        <begin position="46"/>
        <end position="64"/>
    </location>
</feature>
<keyword evidence="1" id="KW-1133">Transmembrane helix</keyword>